<dbReference type="Pfam" id="PF07985">
    <property type="entry name" value="SRR1"/>
    <property type="match status" value="1"/>
</dbReference>
<name>A0A423WPF4_CYTCH</name>
<dbReference type="InterPro" id="IPR012942">
    <property type="entry name" value="SRR1-like"/>
</dbReference>
<feature type="domain" description="SRR1-like" evidence="1">
    <location>
        <begin position="171"/>
        <end position="304"/>
    </location>
</feature>
<protein>
    <recommendedName>
        <fullName evidence="1">SRR1-like domain-containing protein</fullName>
    </recommendedName>
</protein>
<sequence length="342" mass="39249">MSAINSSEGASWPLIKKQRHHEEADFDNVKDEISHGELQGIPESERAQQIVAWANWWFRSEKFCPQDESLAKAWKDAINNAVPMPVENWRVGEDGRPRLTPTEEQTIQRIRQSLVPVVTIPFQDSGAIIPPGYRTDAKDFIDGYRHYQGKWLGSAQQLGLERILQTTDIPFVNKIVAFGTGSPTWTRPALLADLDPNDFGPNYRIREIHRQRFTQYAILMWMAVFFGNKHGLQVEVYVQDPDLKATDEEALEQLGFIIMDGEYDYQEGFTMIDDNTLVYDAIISSKIYQIYMQYAYPAAVMTTQLDSRGFASELQDEHKYVVLQHPSIENGVSFPWPQPLYP</sequence>
<comment type="caution">
    <text evidence="2">The sequence shown here is derived from an EMBL/GenBank/DDBJ whole genome shotgun (WGS) entry which is preliminary data.</text>
</comment>
<organism evidence="2 3">
    <name type="scientific">Cytospora chrysosperma</name>
    <name type="common">Cytospora canker fungus</name>
    <name type="synonym">Sphaeria chrysosperma</name>
    <dbReference type="NCBI Taxonomy" id="252740"/>
    <lineage>
        <taxon>Eukaryota</taxon>
        <taxon>Fungi</taxon>
        <taxon>Dikarya</taxon>
        <taxon>Ascomycota</taxon>
        <taxon>Pezizomycotina</taxon>
        <taxon>Sordariomycetes</taxon>
        <taxon>Sordariomycetidae</taxon>
        <taxon>Diaporthales</taxon>
        <taxon>Cytosporaceae</taxon>
        <taxon>Cytospora</taxon>
    </lineage>
</organism>
<evidence type="ECO:0000313" key="2">
    <source>
        <dbReference type="EMBL" id="ROW05125.1"/>
    </source>
</evidence>
<evidence type="ECO:0000313" key="3">
    <source>
        <dbReference type="Proteomes" id="UP000284375"/>
    </source>
</evidence>
<dbReference type="EMBL" id="LJZO01000001">
    <property type="protein sequence ID" value="ROW05125.1"/>
    <property type="molecule type" value="Genomic_DNA"/>
</dbReference>
<accession>A0A423WPF4</accession>
<keyword evidence="3" id="KW-1185">Reference proteome</keyword>
<dbReference type="AlphaFoldDB" id="A0A423WPF4"/>
<evidence type="ECO:0000259" key="1">
    <source>
        <dbReference type="Pfam" id="PF07985"/>
    </source>
</evidence>
<dbReference type="PANTHER" id="PTHR42080">
    <property type="entry name" value="SRR1 DOMAIN-CONTAINING PROTEIN"/>
    <property type="match status" value="1"/>
</dbReference>
<proteinExistence type="predicted"/>
<dbReference type="PANTHER" id="PTHR42080:SF1">
    <property type="entry name" value="SRR1-LIKE DOMAIN-CONTAINING PROTEIN"/>
    <property type="match status" value="1"/>
</dbReference>
<dbReference type="Proteomes" id="UP000284375">
    <property type="component" value="Unassembled WGS sequence"/>
</dbReference>
<reference evidence="2 3" key="1">
    <citation type="submission" date="2015-09" db="EMBL/GenBank/DDBJ databases">
        <title>Host preference determinants of Valsa canker pathogens revealed by comparative genomics.</title>
        <authorList>
            <person name="Yin Z."/>
            <person name="Huang L."/>
        </authorList>
    </citation>
    <scope>NUCLEOTIDE SEQUENCE [LARGE SCALE GENOMIC DNA]</scope>
    <source>
        <strain evidence="2 3">YSFL</strain>
    </source>
</reference>
<dbReference type="OrthoDB" id="5240813at2759"/>
<gene>
    <name evidence="2" type="ORF">VSDG_00238</name>
</gene>